<dbReference type="PANTHER" id="PTHR32234:SF0">
    <property type="entry name" value="THIOL:DISULFIDE INTERCHANGE PROTEIN DSBD"/>
    <property type="match status" value="1"/>
</dbReference>
<dbReference type="GO" id="GO:0045454">
    <property type="term" value="P:cell redox homeostasis"/>
    <property type="evidence" value="ECO:0007669"/>
    <property type="project" value="TreeGrafter"/>
</dbReference>
<evidence type="ECO:0000313" key="4">
    <source>
        <dbReference type="Proteomes" id="UP000462014"/>
    </source>
</evidence>
<sequence length="158" mass="17888">MSMKYFGMLLLPILFSVASFKTSVPAKTSTEIKATSADKITFIENDWNAAVKKASAQKKFIFVDCYATWCGPCKMLKMRTFTNKRVADFFNQNFVNVSIDMEKGQGPALAQQWRLQAYPTLIIFDENTKPVLGTMGFMNPNDLMAFAEQALKQKKAER</sequence>
<protein>
    <submittedName>
        <fullName evidence="3">DUF255 domain-containing protein</fullName>
    </submittedName>
</protein>
<evidence type="ECO:0000256" key="1">
    <source>
        <dbReference type="ARBA" id="ARBA00023284"/>
    </source>
</evidence>
<dbReference type="PROSITE" id="PS00194">
    <property type="entry name" value="THIOREDOXIN_1"/>
    <property type="match status" value="1"/>
</dbReference>
<dbReference type="RefSeq" id="WP_157567975.1">
    <property type="nucleotide sequence ID" value="NZ_WPIK01000012.1"/>
</dbReference>
<name>A0A7K1SZ95_9SPHI</name>
<keyword evidence="1" id="KW-0676">Redox-active center</keyword>
<feature type="domain" description="Thioredoxin" evidence="2">
    <location>
        <begin position="18"/>
        <end position="152"/>
    </location>
</feature>
<comment type="caution">
    <text evidence="3">The sequence shown here is derived from an EMBL/GenBank/DDBJ whole genome shotgun (WGS) entry which is preliminary data.</text>
</comment>
<dbReference type="Proteomes" id="UP000462014">
    <property type="component" value="Unassembled WGS sequence"/>
</dbReference>
<organism evidence="3 4">
    <name type="scientific">Mucilaginibacter arboris</name>
    <dbReference type="NCBI Taxonomy" id="2682090"/>
    <lineage>
        <taxon>Bacteria</taxon>
        <taxon>Pseudomonadati</taxon>
        <taxon>Bacteroidota</taxon>
        <taxon>Sphingobacteriia</taxon>
        <taxon>Sphingobacteriales</taxon>
        <taxon>Sphingobacteriaceae</taxon>
        <taxon>Mucilaginibacter</taxon>
    </lineage>
</organism>
<dbReference type="InterPro" id="IPR017937">
    <property type="entry name" value="Thioredoxin_CS"/>
</dbReference>
<dbReference type="EMBL" id="WPIK01000012">
    <property type="protein sequence ID" value="MVN22578.1"/>
    <property type="molecule type" value="Genomic_DNA"/>
</dbReference>
<accession>A0A7K1SZ95</accession>
<dbReference type="Gene3D" id="3.40.30.10">
    <property type="entry name" value="Glutaredoxin"/>
    <property type="match status" value="1"/>
</dbReference>
<dbReference type="InterPro" id="IPR036249">
    <property type="entry name" value="Thioredoxin-like_sf"/>
</dbReference>
<evidence type="ECO:0000313" key="3">
    <source>
        <dbReference type="EMBL" id="MVN22578.1"/>
    </source>
</evidence>
<dbReference type="InterPro" id="IPR013766">
    <property type="entry name" value="Thioredoxin_domain"/>
</dbReference>
<dbReference type="PANTHER" id="PTHR32234">
    <property type="entry name" value="THIOL:DISULFIDE INTERCHANGE PROTEIN DSBD"/>
    <property type="match status" value="1"/>
</dbReference>
<gene>
    <name evidence="3" type="ORF">GO621_13660</name>
</gene>
<keyword evidence="4" id="KW-1185">Reference proteome</keyword>
<dbReference type="AlphaFoldDB" id="A0A7K1SZ95"/>
<reference evidence="3 4" key="1">
    <citation type="submission" date="2019-12" db="EMBL/GenBank/DDBJ databases">
        <title>Mucilaginibacter sp. HMF7410 genome sequencing and assembly.</title>
        <authorList>
            <person name="Kang H."/>
            <person name="Cha I."/>
            <person name="Kim H."/>
            <person name="Joh K."/>
        </authorList>
    </citation>
    <scope>NUCLEOTIDE SEQUENCE [LARGE SCALE GENOMIC DNA]</scope>
    <source>
        <strain evidence="3 4">HMF7410</strain>
    </source>
</reference>
<dbReference type="PROSITE" id="PS51352">
    <property type="entry name" value="THIOREDOXIN_2"/>
    <property type="match status" value="1"/>
</dbReference>
<evidence type="ECO:0000259" key="2">
    <source>
        <dbReference type="PROSITE" id="PS51352"/>
    </source>
</evidence>
<dbReference type="SUPFAM" id="SSF52833">
    <property type="entry name" value="Thioredoxin-like"/>
    <property type="match status" value="1"/>
</dbReference>
<dbReference type="GO" id="GO:0015035">
    <property type="term" value="F:protein-disulfide reductase activity"/>
    <property type="evidence" value="ECO:0007669"/>
    <property type="project" value="TreeGrafter"/>
</dbReference>
<proteinExistence type="predicted"/>
<dbReference type="Pfam" id="PF13899">
    <property type="entry name" value="Thioredoxin_7"/>
    <property type="match status" value="1"/>
</dbReference>